<dbReference type="AlphaFoldDB" id="S9Q8V0"/>
<keyword evidence="7" id="KW-1185">Reference proteome</keyword>
<protein>
    <submittedName>
        <fullName evidence="6">Transcriptional regulator, LysR family</fullName>
    </submittedName>
</protein>
<dbReference type="SUPFAM" id="SSF53850">
    <property type="entry name" value="Periplasmic binding protein-like II"/>
    <property type="match status" value="1"/>
</dbReference>
<dbReference type="Gene3D" id="1.10.10.10">
    <property type="entry name" value="Winged helix-like DNA-binding domain superfamily/Winged helix DNA-binding domain"/>
    <property type="match status" value="1"/>
</dbReference>
<feature type="domain" description="HTH lysR-type" evidence="5">
    <location>
        <begin position="5"/>
        <end position="62"/>
    </location>
</feature>
<dbReference type="PANTHER" id="PTHR30537">
    <property type="entry name" value="HTH-TYPE TRANSCRIPTIONAL REGULATOR"/>
    <property type="match status" value="1"/>
</dbReference>
<comment type="similarity">
    <text evidence="1">Belongs to the LysR transcriptional regulatory family.</text>
</comment>
<dbReference type="Gene3D" id="3.40.190.10">
    <property type="entry name" value="Periplasmic binding protein-like II"/>
    <property type="match status" value="2"/>
</dbReference>
<evidence type="ECO:0000256" key="4">
    <source>
        <dbReference type="ARBA" id="ARBA00023163"/>
    </source>
</evidence>
<evidence type="ECO:0000256" key="3">
    <source>
        <dbReference type="ARBA" id="ARBA00023125"/>
    </source>
</evidence>
<accession>S9Q8V0</accession>
<dbReference type="InterPro" id="IPR058163">
    <property type="entry name" value="LysR-type_TF_proteobact-type"/>
</dbReference>
<dbReference type="OrthoDB" id="9804958at2"/>
<gene>
    <name evidence="6" type="ORF">Salmuc_00323</name>
</gene>
<comment type="caution">
    <text evidence="6">The sequence shown here is derived from an EMBL/GenBank/DDBJ whole genome shotgun (WGS) entry which is preliminary data.</text>
</comment>
<dbReference type="InterPro" id="IPR036390">
    <property type="entry name" value="WH_DNA-bd_sf"/>
</dbReference>
<dbReference type="eggNOG" id="COG0583">
    <property type="taxonomic scope" value="Bacteria"/>
</dbReference>
<name>S9Q8V0_9RHOB</name>
<evidence type="ECO:0000313" key="7">
    <source>
        <dbReference type="Proteomes" id="UP000015347"/>
    </source>
</evidence>
<dbReference type="RefSeq" id="WP_020041032.1">
    <property type="nucleotide sequence ID" value="NZ_KE557283.1"/>
</dbReference>
<dbReference type="GO" id="GO:0043565">
    <property type="term" value="F:sequence-specific DNA binding"/>
    <property type="evidence" value="ECO:0007669"/>
    <property type="project" value="TreeGrafter"/>
</dbReference>
<reference evidence="7" key="1">
    <citation type="journal article" date="2014" name="Stand. Genomic Sci.">
        <title>Genome sequence of the exopolysaccharide-producing Salipiger mucosus type strain (DSM 16094(T)), a moderately halophilic member of the Roseobacter clade.</title>
        <authorList>
            <person name="Riedel T."/>
            <person name="Spring S."/>
            <person name="Fiebig A."/>
            <person name="Petersen J."/>
            <person name="Kyrpides N.C."/>
            <person name="Goker M."/>
            <person name="Klenk H.P."/>
        </authorList>
    </citation>
    <scope>NUCLEOTIDE SEQUENCE [LARGE SCALE GENOMIC DNA]</scope>
    <source>
        <strain evidence="7">DSM 16094</strain>
    </source>
</reference>
<dbReference type="EMBL" id="APVH01000049">
    <property type="protein sequence ID" value="EPX76437.1"/>
    <property type="molecule type" value="Genomic_DNA"/>
</dbReference>
<dbReference type="GO" id="GO:0006351">
    <property type="term" value="P:DNA-templated transcription"/>
    <property type="evidence" value="ECO:0007669"/>
    <property type="project" value="TreeGrafter"/>
</dbReference>
<dbReference type="Proteomes" id="UP000015347">
    <property type="component" value="Unassembled WGS sequence"/>
</dbReference>
<evidence type="ECO:0000256" key="1">
    <source>
        <dbReference type="ARBA" id="ARBA00009437"/>
    </source>
</evidence>
<evidence type="ECO:0000259" key="5">
    <source>
        <dbReference type="PROSITE" id="PS50931"/>
    </source>
</evidence>
<evidence type="ECO:0000313" key="6">
    <source>
        <dbReference type="EMBL" id="EPX76437.1"/>
    </source>
</evidence>
<organism evidence="6 7">
    <name type="scientific">Salipiger mucosus DSM 16094</name>
    <dbReference type="NCBI Taxonomy" id="1123237"/>
    <lineage>
        <taxon>Bacteria</taxon>
        <taxon>Pseudomonadati</taxon>
        <taxon>Pseudomonadota</taxon>
        <taxon>Alphaproteobacteria</taxon>
        <taxon>Rhodobacterales</taxon>
        <taxon>Roseobacteraceae</taxon>
        <taxon>Salipiger</taxon>
    </lineage>
</organism>
<dbReference type="STRING" id="1123237.Salmuc_00323"/>
<dbReference type="InterPro" id="IPR036388">
    <property type="entry name" value="WH-like_DNA-bd_sf"/>
</dbReference>
<keyword evidence="3" id="KW-0238">DNA-binding</keyword>
<dbReference type="PANTHER" id="PTHR30537:SF26">
    <property type="entry name" value="GLYCINE CLEAVAGE SYSTEM TRANSCRIPTIONAL ACTIVATOR"/>
    <property type="match status" value="1"/>
</dbReference>
<dbReference type="SUPFAM" id="SSF46785">
    <property type="entry name" value="Winged helix' DNA-binding domain"/>
    <property type="match status" value="1"/>
</dbReference>
<dbReference type="Pfam" id="PF00126">
    <property type="entry name" value="HTH_1"/>
    <property type="match status" value="1"/>
</dbReference>
<dbReference type="PROSITE" id="PS50931">
    <property type="entry name" value="HTH_LYSR"/>
    <property type="match status" value="1"/>
</dbReference>
<sequence length="306" mass="33848">MERLPQLRLLTTFDTVHRLGSMQLAAAELNVTRPAVTQALKTLEAELGVPLFDRSAKPARPTEAGDRLARATRAGLGQIASAIEDIRASASAAERQVTISCTIGMATYWLMPRLSGFYARFPDAMVSVQTPPSDMPAFSAGIDIALRYGPGRWDDGETVKLFDERAFPVGRSDRITTLEGELRELQSFPLIHVTTPKASHWPEWRDYFEAKGLGDPNRQRQTFDNYVQATQAALDGYGIMLGWRSINEAMLAEGRLAPLPNGDHDFGTAYWATAIQNRSQNSFVRGFLDWVIQAGEDFDRNGKAVA</sequence>
<dbReference type="HOGENOM" id="CLU_039613_37_0_5"/>
<dbReference type="GO" id="GO:0003700">
    <property type="term" value="F:DNA-binding transcription factor activity"/>
    <property type="evidence" value="ECO:0007669"/>
    <property type="project" value="InterPro"/>
</dbReference>
<dbReference type="InterPro" id="IPR005119">
    <property type="entry name" value="LysR_subst-bd"/>
</dbReference>
<evidence type="ECO:0000256" key="2">
    <source>
        <dbReference type="ARBA" id="ARBA00023015"/>
    </source>
</evidence>
<dbReference type="InterPro" id="IPR000847">
    <property type="entry name" value="LysR_HTH_N"/>
</dbReference>
<dbReference type="PRINTS" id="PR00039">
    <property type="entry name" value="HTHLYSR"/>
</dbReference>
<dbReference type="Pfam" id="PF03466">
    <property type="entry name" value="LysR_substrate"/>
    <property type="match status" value="1"/>
</dbReference>
<proteinExistence type="inferred from homology"/>
<keyword evidence="2" id="KW-0805">Transcription regulation</keyword>
<keyword evidence="4" id="KW-0804">Transcription</keyword>